<dbReference type="SUPFAM" id="SSF55729">
    <property type="entry name" value="Acyl-CoA N-acyltransferases (Nat)"/>
    <property type="match status" value="1"/>
</dbReference>
<dbReference type="RefSeq" id="WP_084540786.1">
    <property type="nucleotide sequence ID" value="NZ_FQXS01000034.1"/>
</dbReference>
<name>A0A1M5YEI0_9BACT</name>
<evidence type="ECO:0000313" key="4">
    <source>
        <dbReference type="EMBL" id="SHI10268.1"/>
    </source>
</evidence>
<evidence type="ECO:0000256" key="1">
    <source>
        <dbReference type="ARBA" id="ARBA00022679"/>
    </source>
</evidence>
<dbReference type="InterPro" id="IPR016181">
    <property type="entry name" value="Acyl_CoA_acyltransferase"/>
</dbReference>
<proteinExistence type="predicted"/>
<evidence type="ECO:0000259" key="3">
    <source>
        <dbReference type="PROSITE" id="PS51186"/>
    </source>
</evidence>
<sequence>MNITIAPIKPKDREQLVQIIKRQKNFLKCEIDIAIEVIDATFHPKEDYRVLAAADPQQRMLGFVSYGPIPLTENRFDLYWIAVDPQQGRHGIGTMLLAEMEKRLSANTPVHIYIDTSSTEGYLPARRFYEKQGYEIVAHMQDFYRNGDDKIVYRKVC</sequence>
<evidence type="ECO:0000313" key="5">
    <source>
        <dbReference type="Proteomes" id="UP000184139"/>
    </source>
</evidence>
<dbReference type="OrthoDB" id="9808367at2"/>
<feature type="domain" description="N-acetyltransferase" evidence="3">
    <location>
        <begin position="3"/>
        <end position="157"/>
    </location>
</feature>
<dbReference type="PANTHER" id="PTHR43420:SF44">
    <property type="entry name" value="ACETYLTRANSFERASE YPEA"/>
    <property type="match status" value="1"/>
</dbReference>
<dbReference type="Proteomes" id="UP000184139">
    <property type="component" value="Unassembled WGS sequence"/>
</dbReference>
<keyword evidence="5" id="KW-1185">Reference proteome</keyword>
<dbReference type="CDD" id="cd04301">
    <property type="entry name" value="NAT_SF"/>
    <property type="match status" value="1"/>
</dbReference>
<dbReference type="GO" id="GO:0016747">
    <property type="term" value="F:acyltransferase activity, transferring groups other than amino-acyl groups"/>
    <property type="evidence" value="ECO:0007669"/>
    <property type="project" value="InterPro"/>
</dbReference>
<dbReference type="InterPro" id="IPR000182">
    <property type="entry name" value="GNAT_dom"/>
</dbReference>
<dbReference type="PANTHER" id="PTHR43420">
    <property type="entry name" value="ACETYLTRANSFERASE"/>
    <property type="match status" value="1"/>
</dbReference>
<keyword evidence="2" id="KW-0012">Acyltransferase</keyword>
<protein>
    <submittedName>
        <fullName evidence="4">Acetyltransferase (GNAT) family protein</fullName>
    </submittedName>
</protein>
<dbReference type="PROSITE" id="PS51186">
    <property type="entry name" value="GNAT"/>
    <property type="match status" value="1"/>
</dbReference>
<accession>A0A1M5YEI0</accession>
<gene>
    <name evidence="4" type="ORF">SAMN02745124_03928</name>
</gene>
<reference evidence="4 5" key="1">
    <citation type="submission" date="2016-11" db="EMBL/GenBank/DDBJ databases">
        <authorList>
            <person name="Jaros S."/>
            <person name="Januszkiewicz K."/>
            <person name="Wedrychowicz H."/>
        </authorList>
    </citation>
    <scope>NUCLEOTIDE SEQUENCE [LARGE SCALE GENOMIC DNA]</scope>
    <source>
        <strain evidence="4 5">DSM 9705</strain>
    </source>
</reference>
<dbReference type="Pfam" id="PF13508">
    <property type="entry name" value="Acetyltransf_7"/>
    <property type="match status" value="1"/>
</dbReference>
<dbReference type="InterPro" id="IPR050680">
    <property type="entry name" value="YpeA/RimI_acetyltransf"/>
</dbReference>
<organism evidence="4 5">
    <name type="scientific">Desulfofustis glycolicus DSM 9705</name>
    <dbReference type="NCBI Taxonomy" id="1121409"/>
    <lineage>
        <taxon>Bacteria</taxon>
        <taxon>Pseudomonadati</taxon>
        <taxon>Thermodesulfobacteriota</taxon>
        <taxon>Desulfobulbia</taxon>
        <taxon>Desulfobulbales</taxon>
        <taxon>Desulfocapsaceae</taxon>
        <taxon>Desulfofustis</taxon>
    </lineage>
</organism>
<dbReference type="STRING" id="1121409.SAMN02745124_03928"/>
<evidence type="ECO:0000256" key="2">
    <source>
        <dbReference type="ARBA" id="ARBA00023315"/>
    </source>
</evidence>
<keyword evidence="1 4" id="KW-0808">Transferase</keyword>
<dbReference type="Gene3D" id="3.40.630.30">
    <property type="match status" value="1"/>
</dbReference>
<dbReference type="EMBL" id="FQXS01000034">
    <property type="protein sequence ID" value="SHI10268.1"/>
    <property type="molecule type" value="Genomic_DNA"/>
</dbReference>
<dbReference type="AlphaFoldDB" id="A0A1M5YEI0"/>